<dbReference type="SUPFAM" id="SSF57850">
    <property type="entry name" value="RING/U-box"/>
    <property type="match status" value="3"/>
</dbReference>
<evidence type="ECO:0000313" key="13">
    <source>
        <dbReference type="Proteomes" id="UP001292079"/>
    </source>
</evidence>
<feature type="domain" description="RING-type" evidence="11">
    <location>
        <begin position="211"/>
        <end position="434"/>
    </location>
</feature>
<dbReference type="InterPro" id="IPR006575">
    <property type="entry name" value="RWD_dom"/>
</dbReference>
<keyword evidence="7" id="KW-0863">Zinc-finger</keyword>
<keyword evidence="6" id="KW-0677">Repeat</keyword>
<comment type="caution">
    <text evidence="12">The sequence shown here is derived from an EMBL/GenBank/DDBJ whole genome shotgun (WGS) entry which is preliminary data.</text>
</comment>
<dbReference type="SUPFAM" id="SSF54495">
    <property type="entry name" value="UBC-like"/>
    <property type="match status" value="1"/>
</dbReference>
<dbReference type="AlphaFoldDB" id="A0AAE2D4K5"/>
<name>A0AAE2D4K5_SCHME</name>
<reference evidence="12" key="1">
    <citation type="submission" date="2022-04" db="EMBL/GenBank/DDBJ databases">
        <authorList>
            <person name="Xu L."/>
            <person name="Lv Z."/>
        </authorList>
    </citation>
    <scope>NUCLEOTIDE SEQUENCE</scope>
    <source>
        <strain evidence="12">LV_2022a</strain>
    </source>
</reference>
<reference evidence="12" key="2">
    <citation type="journal article" date="2023" name="Infect Dis Poverty">
        <title>Chromosome-scale genome of the human blood fluke Schistosoma mekongi and its implications for public health.</title>
        <authorList>
            <person name="Zhou M."/>
            <person name="Xu L."/>
            <person name="Xu D."/>
            <person name="Chen W."/>
            <person name="Khan J."/>
            <person name="Hu Y."/>
            <person name="Huang H."/>
            <person name="Wei H."/>
            <person name="Zhang Y."/>
            <person name="Chusongsang P."/>
            <person name="Tanasarnprasert K."/>
            <person name="Hu X."/>
            <person name="Limpanont Y."/>
            <person name="Lv Z."/>
        </authorList>
    </citation>
    <scope>NUCLEOTIDE SEQUENCE</scope>
    <source>
        <strain evidence="12">LV_2022a</strain>
    </source>
</reference>
<proteinExistence type="predicted"/>
<dbReference type="GO" id="GO:0061630">
    <property type="term" value="F:ubiquitin protein ligase activity"/>
    <property type="evidence" value="ECO:0007669"/>
    <property type="project" value="UniProtKB-EC"/>
</dbReference>
<dbReference type="SMART" id="SM00647">
    <property type="entry name" value="IBR"/>
    <property type="match status" value="2"/>
</dbReference>
<dbReference type="EMBL" id="JALJAT010000004">
    <property type="protein sequence ID" value="KAK4471009.1"/>
    <property type="molecule type" value="Genomic_DNA"/>
</dbReference>
<dbReference type="PROSITE" id="PS50908">
    <property type="entry name" value="RWD"/>
    <property type="match status" value="1"/>
</dbReference>
<organism evidence="12 13">
    <name type="scientific">Schistosoma mekongi</name>
    <name type="common">Parasitic worm</name>
    <dbReference type="NCBI Taxonomy" id="38744"/>
    <lineage>
        <taxon>Eukaryota</taxon>
        <taxon>Metazoa</taxon>
        <taxon>Spiralia</taxon>
        <taxon>Lophotrochozoa</taxon>
        <taxon>Platyhelminthes</taxon>
        <taxon>Trematoda</taxon>
        <taxon>Digenea</taxon>
        <taxon>Strigeidida</taxon>
        <taxon>Schistosomatoidea</taxon>
        <taxon>Schistosomatidae</taxon>
        <taxon>Schistosoma</taxon>
    </lineage>
</organism>
<keyword evidence="9" id="KW-0862">Zinc</keyword>
<evidence type="ECO:0000256" key="5">
    <source>
        <dbReference type="ARBA" id="ARBA00022723"/>
    </source>
</evidence>
<comment type="catalytic activity">
    <reaction evidence="1">
        <text>[E2 ubiquitin-conjugating enzyme]-S-ubiquitinyl-L-cysteine + [acceptor protein]-L-lysine = [E2 ubiquitin-conjugating enzyme]-L-cysteine + [acceptor protein]-N(6)-ubiquitinyl-L-lysine.</text>
        <dbReference type="EC" id="2.3.2.31"/>
    </reaction>
</comment>
<keyword evidence="5" id="KW-0479">Metal-binding</keyword>
<dbReference type="InterPro" id="IPR002867">
    <property type="entry name" value="IBR_dom"/>
</dbReference>
<dbReference type="InterPro" id="IPR047548">
    <property type="entry name" value="Rcat_RBR_RNF14"/>
</dbReference>
<evidence type="ECO:0000256" key="9">
    <source>
        <dbReference type="ARBA" id="ARBA00022833"/>
    </source>
</evidence>
<dbReference type="Gene3D" id="1.20.120.1750">
    <property type="match status" value="1"/>
</dbReference>
<dbReference type="InterPro" id="IPR016135">
    <property type="entry name" value="UBQ-conjugating_enzyme/RWD"/>
</dbReference>
<dbReference type="InterPro" id="IPR031127">
    <property type="entry name" value="E3_UB_ligase_RBR"/>
</dbReference>
<dbReference type="EC" id="2.3.2.31" evidence="3"/>
<evidence type="ECO:0000256" key="1">
    <source>
        <dbReference type="ARBA" id="ARBA00001798"/>
    </source>
</evidence>
<evidence type="ECO:0000256" key="4">
    <source>
        <dbReference type="ARBA" id="ARBA00022679"/>
    </source>
</evidence>
<dbReference type="Gene3D" id="3.10.110.10">
    <property type="entry name" value="Ubiquitin Conjugating Enzyme"/>
    <property type="match status" value="1"/>
</dbReference>
<dbReference type="Gene3D" id="3.30.40.10">
    <property type="entry name" value="Zinc/RING finger domain, C3HC4 (zinc finger)"/>
    <property type="match status" value="1"/>
</dbReference>
<dbReference type="InterPro" id="IPR044066">
    <property type="entry name" value="TRIAD_supradom"/>
</dbReference>
<evidence type="ECO:0000259" key="10">
    <source>
        <dbReference type="PROSITE" id="PS50908"/>
    </source>
</evidence>
<dbReference type="CDD" id="cd20354">
    <property type="entry name" value="Rcat_RBR_RNF14"/>
    <property type="match status" value="1"/>
</dbReference>
<comment type="pathway">
    <text evidence="2">Protein modification; protein ubiquitination.</text>
</comment>
<dbReference type="PANTHER" id="PTHR11685">
    <property type="entry name" value="RBR FAMILY RING FINGER AND IBR DOMAIN-CONTAINING"/>
    <property type="match status" value="1"/>
</dbReference>
<gene>
    <name evidence="12" type="ORF">MN116_006510</name>
</gene>
<feature type="domain" description="RWD" evidence="10">
    <location>
        <begin position="15"/>
        <end position="158"/>
    </location>
</feature>
<dbReference type="CDD" id="cd20341">
    <property type="entry name" value="BRcat_RBR_RNF14"/>
    <property type="match status" value="1"/>
</dbReference>
<sequence>MSTNDNLLLDDIQNLEIEFLLSIFNNQHQHHSQLEYDKVTHSGSFTFYPKFLQPIKVYGPLTNIKLRNNNCIVNTLVDKCYYHLHYLPVIIMSFILPTNYPGNIPNVTIPQFNLSSIWLPLSILKKIEQKLIDIANYHLGETTLWSCIEFLQNDHFYYMIEQFNGNLTSLSFDLYTFYKDYTLELDLSIEDYCNLLLINNDDRIDVDFDEALIECNVCFEVKKGKMFIRFTKCQCFICCDCTIESFKLSINESLSNGPLSCLQCGEEVNQTEVRYILPEDLYNKYEYLVLKRGLGIMPDIVNCPRSNCETPVILDSENLARCPQCKLSFCPICLKMYHGVEPCLTKLQASGNLSQVDNELILRRLTEEEESEKLIIENYKLCPGCWTPCEKVTGCNKMTCSYCHLFFCWLCLEPITNRQDPYTHFTNGTCHGQLWTENKTE</sequence>
<evidence type="ECO:0000256" key="7">
    <source>
        <dbReference type="ARBA" id="ARBA00022771"/>
    </source>
</evidence>
<keyword evidence="4" id="KW-0808">Transferase</keyword>
<dbReference type="GO" id="GO:0008270">
    <property type="term" value="F:zinc ion binding"/>
    <property type="evidence" value="ECO:0007669"/>
    <property type="project" value="UniProtKB-KW"/>
</dbReference>
<evidence type="ECO:0000256" key="3">
    <source>
        <dbReference type="ARBA" id="ARBA00012251"/>
    </source>
</evidence>
<keyword evidence="13" id="KW-1185">Reference proteome</keyword>
<dbReference type="Gene3D" id="2.20.25.20">
    <property type="match status" value="1"/>
</dbReference>
<keyword evidence="8" id="KW-0833">Ubl conjugation pathway</keyword>
<evidence type="ECO:0000256" key="6">
    <source>
        <dbReference type="ARBA" id="ARBA00022737"/>
    </source>
</evidence>
<dbReference type="InterPro" id="IPR013083">
    <property type="entry name" value="Znf_RING/FYVE/PHD"/>
</dbReference>
<evidence type="ECO:0000256" key="2">
    <source>
        <dbReference type="ARBA" id="ARBA00004906"/>
    </source>
</evidence>
<dbReference type="CDD" id="cd23820">
    <property type="entry name" value="RWD_RNF14"/>
    <property type="match status" value="1"/>
</dbReference>
<evidence type="ECO:0000256" key="8">
    <source>
        <dbReference type="ARBA" id="ARBA00022786"/>
    </source>
</evidence>
<dbReference type="Proteomes" id="UP001292079">
    <property type="component" value="Unassembled WGS sequence"/>
</dbReference>
<evidence type="ECO:0000259" key="11">
    <source>
        <dbReference type="PROSITE" id="PS51873"/>
    </source>
</evidence>
<dbReference type="Pfam" id="PF26200">
    <property type="entry name" value="Rcat_RNF216"/>
    <property type="match status" value="1"/>
</dbReference>
<dbReference type="Pfam" id="PF01485">
    <property type="entry name" value="IBR"/>
    <property type="match status" value="1"/>
</dbReference>
<accession>A0AAE2D4K5</accession>
<protein>
    <recommendedName>
        <fullName evidence="3">RBR-type E3 ubiquitin transferase</fullName>
        <ecNumber evidence="3">2.3.2.31</ecNumber>
    </recommendedName>
</protein>
<dbReference type="Pfam" id="PF05773">
    <property type="entry name" value="RWD"/>
    <property type="match status" value="1"/>
</dbReference>
<dbReference type="PROSITE" id="PS51873">
    <property type="entry name" value="TRIAD"/>
    <property type="match status" value="1"/>
</dbReference>
<dbReference type="GO" id="GO:0016567">
    <property type="term" value="P:protein ubiquitination"/>
    <property type="evidence" value="ECO:0007669"/>
    <property type="project" value="InterPro"/>
</dbReference>
<evidence type="ECO:0000313" key="12">
    <source>
        <dbReference type="EMBL" id="KAK4471009.1"/>
    </source>
</evidence>